<gene>
    <name evidence="1" type="ORF">A3I41_02225</name>
</gene>
<accession>A0A1F7V768</accession>
<dbReference type="Proteomes" id="UP000176593">
    <property type="component" value="Unassembled WGS sequence"/>
</dbReference>
<evidence type="ECO:0000313" key="1">
    <source>
        <dbReference type="EMBL" id="OGL86353.1"/>
    </source>
</evidence>
<comment type="caution">
    <text evidence="1">The sequence shown here is derived from an EMBL/GenBank/DDBJ whole genome shotgun (WGS) entry which is preliminary data.</text>
</comment>
<reference evidence="1 2" key="1">
    <citation type="journal article" date="2016" name="Nat. Commun.">
        <title>Thousands of microbial genomes shed light on interconnected biogeochemical processes in an aquifer system.</title>
        <authorList>
            <person name="Anantharaman K."/>
            <person name="Brown C.T."/>
            <person name="Hug L.A."/>
            <person name="Sharon I."/>
            <person name="Castelle C.J."/>
            <person name="Probst A.J."/>
            <person name="Thomas B.C."/>
            <person name="Singh A."/>
            <person name="Wilkins M.J."/>
            <person name="Karaoz U."/>
            <person name="Brodie E.L."/>
            <person name="Williams K.H."/>
            <person name="Hubbard S.S."/>
            <person name="Banfield J.F."/>
        </authorList>
    </citation>
    <scope>NUCLEOTIDE SEQUENCE [LARGE SCALE GENOMIC DNA]</scope>
</reference>
<organism evidence="1 2">
    <name type="scientific">Candidatus Uhrbacteria bacterium RIFCSPLOWO2_02_FULL_48_18</name>
    <dbReference type="NCBI Taxonomy" id="1802408"/>
    <lineage>
        <taxon>Bacteria</taxon>
        <taxon>Candidatus Uhriibacteriota</taxon>
    </lineage>
</organism>
<protein>
    <submittedName>
        <fullName evidence="1">Uncharacterized protein</fullName>
    </submittedName>
</protein>
<name>A0A1F7V768_9BACT</name>
<sequence>MNDEPFGHLTHLKQFRDEEKSYQELLRTARRIVRERQFSGTFLAEDLLARDRIFGLLKKQNFKNMDETPVKWERLKALYEKPQTDDQKNLETLLLIRSFLFYAVERHDVYRTPLVGSPHAVQGFAFSKTG</sequence>
<dbReference type="AlphaFoldDB" id="A0A1F7V768"/>
<proteinExistence type="predicted"/>
<evidence type="ECO:0000313" key="2">
    <source>
        <dbReference type="Proteomes" id="UP000176593"/>
    </source>
</evidence>
<dbReference type="EMBL" id="MGEQ01000010">
    <property type="protein sequence ID" value="OGL86353.1"/>
    <property type="molecule type" value="Genomic_DNA"/>
</dbReference>